<accession>A0A2G8KY79</accession>
<organism evidence="3 4">
    <name type="scientific">Stichopus japonicus</name>
    <name type="common">Sea cucumber</name>
    <dbReference type="NCBI Taxonomy" id="307972"/>
    <lineage>
        <taxon>Eukaryota</taxon>
        <taxon>Metazoa</taxon>
        <taxon>Echinodermata</taxon>
        <taxon>Eleutherozoa</taxon>
        <taxon>Echinozoa</taxon>
        <taxon>Holothuroidea</taxon>
        <taxon>Aspidochirotacea</taxon>
        <taxon>Aspidochirotida</taxon>
        <taxon>Stichopodidae</taxon>
        <taxon>Apostichopus</taxon>
    </lineage>
</organism>
<evidence type="ECO:0000313" key="3">
    <source>
        <dbReference type="EMBL" id="PIK52948.1"/>
    </source>
</evidence>
<gene>
    <name evidence="3" type="ORF">BSL78_10151</name>
</gene>
<protein>
    <recommendedName>
        <fullName evidence="5">Ig-like domain-containing protein</fullName>
    </recommendedName>
</protein>
<name>A0A2G8KY79_STIJA</name>
<dbReference type="InterPro" id="IPR013783">
    <property type="entry name" value="Ig-like_fold"/>
</dbReference>
<feature type="signal peptide" evidence="2">
    <location>
        <begin position="1"/>
        <end position="28"/>
    </location>
</feature>
<keyword evidence="2" id="KW-0732">Signal</keyword>
<dbReference type="InterPro" id="IPR036179">
    <property type="entry name" value="Ig-like_dom_sf"/>
</dbReference>
<reference evidence="3 4" key="1">
    <citation type="journal article" date="2017" name="PLoS Biol.">
        <title>The sea cucumber genome provides insights into morphological evolution and visceral regeneration.</title>
        <authorList>
            <person name="Zhang X."/>
            <person name="Sun L."/>
            <person name="Yuan J."/>
            <person name="Sun Y."/>
            <person name="Gao Y."/>
            <person name="Zhang L."/>
            <person name="Li S."/>
            <person name="Dai H."/>
            <person name="Hamel J.F."/>
            <person name="Liu C."/>
            <person name="Yu Y."/>
            <person name="Liu S."/>
            <person name="Lin W."/>
            <person name="Guo K."/>
            <person name="Jin S."/>
            <person name="Xu P."/>
            <person name="Storey K.B."/>
            <person name="Huan P."/>
            <person name="Zhang T."/>
            <person name="Zhou Y."/>
            <person name="Zhang J."/>
            <person name="Lin C."/>
            <person name="Li X."/>
            <person name="Xing L."/>
            <person name="Huo D."/>
            <person name="Sun M."/>
            <person name="Wang L."/>
            <person name="Mercier A."/>
            <person name="Li F."/>
            <person name="Yang H."/>
            <person name="Xiang J."/>
        </authorList>
    </citation>
    <scope>NUCLEOTIDE SEQUENCE [LARGE SCALE GENOMIC DNA]</scope>
    <source>
        <strain evidence="3">Shaxun</strain>
        <tissue evidence="3">Muscle</tissue>
    </source>
</reference>
<sequence length="203" mass="22651">MAFVRLENVLPPLLLCAVFTTYLKPSSSQRTTTITFAAIPNPINVLRNETVEFICEQNANNPFNIRYKGIALVQNDQVVEEFSNIFDFQMFGLTTGNLTLKHATEEYKGTYRCGEGVNEKYAVIVNVYTLISSKPICKSSIEIGPYIFEDQIDLIEMNCTSEDGVPHVTMSNHIIQGNTTTDVTSISNKTTSSHPHPSKTLSF</sequence>
<evidence type="ECO:0008006" key="5">
    <source>
        <dbReference type="Google" id="ProtNLM"/>
    </source>
</evidence>
<dbReference type="AlphaFoldDB" id="A0A2G8KY79"/>
<evidence type="ECO:0000256" key="1">
    <source>
        <dbReference type="SAM" id="MobiDB-lite"/>
    </source>
</evidence>
<dbReference type="Gene3D" id="2.60.40.10">
    <property type="entry name" value="Immunoglobulins"/>
    <property type="match status" value="1"/>
</dbReference>
<evidence type="ECO:0000256" key="2">
    <source>
        <dbReference type="SAM" id="SignalP"/>
    </source>
</evidence>
<keyword evidence="4" id="KW-1185">Reference proteome</keyword>
<feature type="chain" id="PRO_5013883276" description="Ig-like domain-containing protein" evidence="2">
    <location>
        <begin position="29"/>
        <end position="203"/>
    </location>
</feature>
<evidence type="ECO:0000313" key="4">
    <source>
        <dbReference type="Proteomes" id="UP000230750"/>
    </source>
</evidence>
<dbReference type="SUPFAM" id="SSF48726">
    <property type="entry name" value="Immunoglobulin"/>
    <property type="match status" value="1"/>
</dbReference>
<comment type="caution">
    <text evidence="3">The sequence shown here is derived from an EMBL/GenBank/DDBJ whole genome shotgun (WGS) entry which is preliminary data.</text>
</comment>
<proteinExistence type="predicted"/>
<dbReference type="Proteomes" id="UP000230750">
    <property type="component" value="Unassembled WGS sequence"/>
</dbReference>
<feature type="region of interest" description="Disordered" evidence="1">
    <location>
        <begin position="183"/>
        <end position="203"/>
    </location>
</feature>
<dbReference type="EMBL" id="MRZV01000308">
    <property type="protein sequence ID" value="PIK52948.1"/>
    <property type="molecule type" value="Genomic_DNA"/>
</dbReference>